<reference evidence="7" key="2">
    <citation type="journal article" date="2012" name="PLoS ONE">
        <title>A Deeply Branching Thermophilic Bacterium with an Ancient Acetyl-CoA Pathway Dominates a Subsurface Ecosystem.</title>
        <authorList>
            <person name="Takami H."/>
            <person name="Noguchi H."/>
            <person name="Takaki Y."/>
            <person name="Uchiyama I."/>
            <person name="Toyoda A."/>
            <person name="Nishi S."/>
            <person name="Chee G.-J."/>
            <person name="Arai W."/>
            <person name="Nunoura T."/>
            <person name="Itoh T."/>
            <person name="Hattori M."/>
            <person name="Takai K."/>
        </authorList>
    </citation>
    <scope>NUCLEOTIDE SEQUENCE</scope>
</reference>
<comment type="similarity">
    <text evidence="1 5 6">Belongs to the bacterial ribosomal protein bL35 family.</text>
</comment>
<sequence length="67" mass="7815">MAKLKTKRAAAKRFKFTATGKIKRAHAYHRHNFEHRSRKQKRATKGTALVDPADARLVRLMLPYGRR</sequence>
<keyword evidence="3 5" id="KW-0687">Ribonucleoprotein</keyword>
<evidence type="ECO:0000256" key="6">
    <source>
        <dbReference type="RuleBase" id="RU000568"/>
    </source>
</evidence>
<dbReference type="EMBL" id="AP011749">
    <property type="protein sequence ID" value="BAL56485.1"/>
    <property type="molecule type" value="Genomic_DNA"/>
</dbReference>
<dbReference type="Gene3D" id="4.10.410.60">
    <property type="match status" value="1"/>
</dbReference>
<dbReference type="GO" id="GO:0006412">
    <property type="term" value="P:translation"/>
    <property type="evidence" value="ECO:0007669"/>
    <property type="project" value="UniProtKB-UniRule"/>
</dbReference>
<dbReference type="InterPro" id="IPR018265">
    <property type="entry name" value="Ribosomal_bL35_CS"/>
</dbReference>
<dbReference type="NCBIfam" id="TIGR00001">
    <property type="entry name" value="rpmI_bact"/>
    <property type="match status" value="1"/>
</dbReference>
<dbReference type="PANTHER" id="PTHR33343">
    <property type="entry name" value="54S RIBOSOMAL PROTEIN BL35M"/>
    <property type="match status" value="1"/>
</dbReference>
<protein>
    <recommendedName>
        <fullName evidence="4 5">Large ribosomal subunit protein bL35</fullName>
    </recommendedName>
</protein>
<evidence type="ECO:0000256" key="4">
    <source>
        <dbReference type="ARBA" id="ARBA00071664"/>
    </source>
</evidence>
<dbReference type="InterPro" id="IPR021137">
    <property type="entry name" value="Ribosomal_bL35-like"/>
</dbReference>
<dbReference type="PANTHER" id="PTHR33343:SF1">
    <property type="entry name" value="LARGE RIBOSOMAL SUBUNIT PROTEIN BL35M"/>
    <property type="match status" value="1"/>
</dbReference>
<dbReference type="SUPFAM" id="SSF143034">
    <property type="entry name" value="L35p-like"/>
    <property type="match status" value="1"/>
</dbReference>
<evidence type="ECO:0000256" key="5">
    <source>
        <dbReference type="HAMAP-Rule" id="MF_00514"/>
    </source>
</evidence>
<name>H5SJZ9_9PROT</name>
<dbReference type="GO" id="GO:0003735">
    <property type="term" value="F:structural constituent of ribosome"/>
    <property type="evidence" value="ECO:0007669"/>
    <property type="project" value="InterPro"/>
</dbReference>
<dbReference type="HAMAP" id="MF_00514">
    <property type="entry name" value="Ribosomal_bL35"/>
    <property type="match status" value="1"/>
</dbReference>
<keyword evidence="2 5" id="KW-0689">Ribosomal protein</keyword>
<reference evidence="7" key="1">
    <citation type="journal article" date="2005" name="Environ. Microbiol.">
        <title>Genetic and functional properties of uncultivated thermophilic crenarchaeotes from a subsurface gold mine as revealed by analysis of genome fragments.</title>
        <authorList>
            <person name="Nunoura T."/>
            <person name="Hirayama H."/>
            <person name="Takami H."/>
            <person name="Oida H."/>
            <person name="Nishi S."/>
            <person name="Shimamura S."/>
            <person name="Suzuki Y."/>
            <person name="Inagaki F."/>
            <person name="Takai K."/>
            <person name="Nealson K.H."/>
            <person name="Horikoshi K."/>
        </authorList>
    </citation>
    <scope>NUCLEOTIDE SEQUENCE</scope>
</reference>
<dbReference type="AlphaFoldDB" id="H5SJZ9"/>
<evidence type="ECO:0000256" key="3">
    <source>
        <dbReference type="ARBA" id="ARBA00023274"/>
    </source>
</evidence>
<gene>
    <name evidence="5" type="primary">rpmI</name>
    <name evidence="7" type="ORF">HGMM_F40A07C04</name>
</gene>
<dbReference type="GO" id="GO:0022625">
    <property type="term" value="C:cytosolic large ribosomal subunit"/>
    <property type="evidence" value="ECO:0007669"/>
    <property type="project" value="TreeGrafter"/>
</dbReference>
<evidence type="ECO:0000313" key="7">
    <source>
        <dbReference type="EMBL" id="BAL56485.1"/>
    </source>
</evidence>
<dbReference type="Pfam" id="PF01632">
    <property type="entry name" value="Ribosomal_L35p"/>
    <property type="match status" value="1"/>
</dbReference>
<proteinExistence type="inferred from homology"/>
<evidence type="ECO:0000256" key="1">
    <source>
        <dbReference type="ARBA" id="ARBA00006598"/>
    </source>
</evidence>
<dbReference type="InterPro" id="IPR037229">
    <property type="entry name" value="Ribosomal_bL35_sf"/>
</dbReference>
<dbReference type="InterPro" id="IPR001706">
    <property type="entry name" value="Ribosomal_bL35"/>
</dbReference>
<organism evidence="7">
    <name type="scientific">uncultured Alphaproteobacteria bacterium</name>
    <dbReference type="NCBI Taxonomy" id="91750"/>
    <lineage>
        <taxon>Bacteria</taxon>
        <taxon>Pseudomonadati</taxon>
        <taxon>Pseudomonadota</taxon>
        <taxon>Alphaproteobacteria</taxon>
        <taxon>environmental samples</taxon>
    </lineage>
</organism>
<dbReference type="PROSITE" id="PS00936">
    <property type="entry name" value="RIBOSOMAL_L35"/>
    <property type="match status" value="1"/>
</dbReference>
<dbReference type="PRINTS" id="PR00064">
    <property type="entry name" value="RIBOSOMALL35"/>
</dbReference>
<dbReference type="FunFam" id="4.10.410.60:FF:000001">
    <property type="entry name" value="50S ribosomal protein L35"/>
    <property type="match status" value="1"/>
</dbReference>
<accession>H5SJZ9</accession>
<evidence type="ECO:0000256" key="2">
    <source>
        <dbReference type="ARBA" id="ARBA00022980"/>
    </source>
</evidence>